<feature type="signal peptide" evidence="2">
    <location>
        <begin position="1"/>
        <end position="26"/>
    </location>
</feature>
<keyword evidence="4" id="KW-1185">Reference proteome</keyword>
<dbReference type="InterPro" id="IPR029046">
    <property type="entry name" value="LolA/LolB/LppX"/>
</dbReference>
<dbReference type="SUPFAM" id="SSF89392">
    <property type="entry name" value="Prokaryotic lipoproteins and lipoprotein localization factors"/>
    <property type="match status" value="1"/>
</dbReference>
<protein>
    <submittedName>
        <fullName evidence="3">Lipoprotein</fullName>
    </submittedName>
</protein>
<proteinExistence type="predicted"/>
<dbReference type="PROSITE" id="PS51257">
    <property type="entry name" value="PROKAR_LIPOPROTEIN"/>
    <property type="match status" value="1"/>
</dbReference>
<dbReference type="EMBL" id="BAAAHE010000010">
    <property type="protein sequence ID" value="GAA0613275.1"/>
    <property type="molecule type" value="Genomic_DNA"/>
</dbReference>
<keyword evidence="3" id="KW-0449">Lipoprotein</keyword>
<evidence type="ECO:0000313" key="4">
    <source>
        <dbReference type="Proteomes" id="UP001500957"/>
    </source>
</evidence>
<name>A0ABN1GK81_9ACTN</name>
<evidence type="ECO:0000256" key="1">
    <source>
        <dbReference type="SAM" id="MobiDB-lite"/>
    </source>
</evidence>
<comment type="caution">
    <text evidence="3">The sequence shown here is derived from an EMBL/GenBank/DDBJ whole genome shotgun (WGS) entry which is preliminary data.</text>
</comment>
<evidence type="ECO:0000313" key="3">
    <source>
        <dbReference type="EMBL" id="GAA0613275.1"/>
    </source>
</evidence>
<feature type="chain" id="PRO_5046178854" evidence="2">
    <location>
        <begin position="27"/>
        <end position="358"/>
    </location>
</feature>
<gene>
    <name evidence="3" type="ORF">GCM10009547_13960</name>
</gene>
<dbReference type="Proteomes" id="UP001500957">
    <property type="component" value="Unassembled WGS sequence"/>
</dbReference>
<feature type="region of interest" description="Disordered" evidence="1">
    <location>
        <begin position="193"/>
        <end position="216"/>
    </location>
</feature>
<accession>A0ABN1GK81</accession>
<dbReference type="Gene3D" id="2.50.20.20">
    <property type="match status" value="1"/>
</dbReference>
<evidence type="ECO:0000256" key="2">
    <source>
        <dbReference type="SAM" id="SignalP"/>
    </source>
</evidence>
<reference evidence="3 4" key="1">
    <citation type="journal article" date="2019" name="Int. J. Syst. Evol. Microbiol.">
        <title>The Global Catalogue of Microorganisms (GCM) 10K type strain sequencing project: providing services to taxonomists for standard genome sequencing and annotation.</title>
        <authorList>
            <consortium name="The Broad Institute Genomics Platform"/>
            <consortium name="The Broad Institute Genome Sequencing Center for Infectious Disease"/>
            <person name="Wu L."/>
            <person name="Ma J."/>
        </authorList>
    </citation>
    <scope>NUCLEOTIDE SEQUENCE [LARGE SCALE GENOMIC DNA]</scope>
    <source>
        <strain evidence="3 4">JCM 10671</strain>
    </source>
</reference>
<keyword evidence="2" id="KW-0732">Signal</keyword>
<sequence>MSARRTHRFRAAAVSTAAVLAFAGLAGCNGSDSATDRAAAELESMTPVAAIQKVADAAAKDSAAYTFEVTGSGVSVKGSGAYRGGDRPAARMVFDSMKMMGISVPAGTEFRLVDDVMYLKITKGGLIPGLGTDGGWLSLPLDDAKSEGADIAGIDPTMANPVEQLQKMLDTQDVSKVGTETIDGVKTTHYRAKINPEGTGTVTEKKSSTHSNELSRQLEEQLEKSIKDSMGLSEPVTVDAWVDGDYRARKLAVTLPMAGEFKMTMKFTDFGSDVKVDVPADAKKFDVGALLSDALGGKLEDAFGGDLAKQFGEDFDKQISEQLERSLGENFSSDLSEQFAERLREQMEQMSSGGGRAS</sequence>
<dbReference type="RefSeq" id="WP_344603030.1">
    <property type="nucleotide sequence ID" value="NZ_BAAAHE010000010.1"/>
</dbReference>
<organism evidence="3 4">
    <name type="scientific">Sporichthya brevicatena</name>
    <dbReference type="NCBI Taxonomy" id="171442"/>
    <lineage>
        <taxon>Bacteria</taxon>
        <taxon>Bacillati</taxon>
        <taxon>Actinomycetota</taxon>
        <taxon>Actinomycetes</taxon>
        <taxon>Sporichthyales</taxon>
        <taxon>Sporichthyaceae</taxon>
        <taxon>Sporichthya</taxon>
    </lineage>
</organism>